<dbReference type="AlphaFoldDB" id="A0A411YAT5"/>
<organism evidence="1 2">
    <name type="scientific">Egibacter rhizosphaerae</name>
    <dbReference type="NCBI Taxonomy" id="1670831"/>
    <lineage>
        <taxon>Bacteria</taxon>
        <taxon>Bacillati</taxon>
        <taxon>Actinomycetota</taxon>
        <taxon>Nitriliruptoria</taxon>
        <taxon>Egibacterales</taxon>
        <taxon>Egibacteraceae</taxon>
        <taxon>Egibacter</taxon>
    </lineage>
</organism>
<keyword evidence="2" id="KW-1185">Reference proteome</keyword>
<sequence length="67" mass="7519">MDAQALDLCRGELLVHADGWLECTEPGCVDLHIDAHPWVVWCEAEWSHCACREDAPTREGWAFQPAA</sequence>
<evidence type="ECO:0000313" key="2">
    <source>
        <dbReference type="Proteomes" id="UP000291469"/>
    </source>
</evidence>
<reference evidence="1 2" key="1">
    <citation type="submission" date="2019-01" db="EMBL/GenBank/DDBJ databases">
        <title>Egibacter rhizosphaerae EGI 80759T.</title>
        <authorList>
            <person name="Chen D.-D."/>
            <person name="Tian Y."/>
            <person name="Jiao J.-Y."/>
            <person name="Zhang X.-T."/>
            <person name="Zhang Y.-G."/>
            <person name="Zhang Y."/>
            <person name="Xiao M."/>
            <person name="Shu W.-S."/>
            <person name="Li W.-J."/>
        </authorList>
    </citation>
    <scope>NUCLEOTIDE SEQUENCE [LARGE SCALE GENOMIC DNA]</scope>
    <source>
        <strain evidence="1 2">EGI 80759</strain>
    </source>
</reference>
<dbReference type="KEGG" id="erz:ER308_01315"/>
<dbReference type="Proteomes" id="UP000291469">
    <property type="component" value="Chromosome"/>
</dbReference>
<accession>A0A411YAT5</accession>
<dbReference type="RefSeq" id="WP_131153341.1">
    <property type="nucleotide sequence ID" value="NZ_CP036402.1"/>
</dbReference>
<name>A0A411YAT5_9ACTN</name>
<dbReference type="EMBL" id="CP036402">
    <property type="protein sequence ID" value="QBI18343.1"/>
    <property type="molecule type" value="Genomic_DNA"/>
</dbReference>
<evidence type="ECO:0000313" key="1">
    <source>
        <dbReference type="EMBL" id="QBI18343.1"/>
    </source>
</evidence>
<dbReference type="OrthoDB" id="3629104at2"/>
<proteinExistence type="predicted"/>
<protein>
    <submittedName>
        <fullName evidence="1">Uncharacterized protein</fullName>
    </submittedName>
</protein>
<gene>
    <name evidence="1" type="ORF">ER308_01315</name>
</gene>